<feature type="compositionally biased region" description="Polar residues" evidence="1">
    <location>
        <begin position="201"/>
        <end position="210"/>
    </location>
</feature>
<dbReference type="Proteomes" id="UP000232323">
    <property type="component" value="Unassembled WGS sequence"/>
</dbReference>
<dbReference type="InterPro" id="IPR021109">
    <property type="entry name" value="Peptidase_aspartic_dom_sf"/>
</dbReference>
<dbReference type="OrthoDB" id="2018659at2759"/>
<dbReference type="Gene3D" id="2.40.70.10">
    <property type="entry name" value="Acid Proteases"/>
    <property type="match status" value="1"/>
</dbReference>
<evidence type="ECO:0000256" key="1">
    <source>
        <dbReference type="SAM" id="MobiDB-lite"/>
    </source>
</evidence>
<organism evidence="2 3">
    <name type="scientific">Chlamydomonas eustigma</name>
    <dbReference type="NCBI Taxonomy" id="1157962"/>
    <lineage>
        <taxon>Eukaryota</taxon>
        <taxon>Viridiplantae</taxon>
        <taxon>Chlorophyta</taxon>
        <taxon>core chlorophytes</taxon>
        <taxon>Chlorophyceae</taxon>
        <taxon>CS clade</taxon>
        <taxon>Chlamydomonadales</taxon>
        <taxon>Chlamydomonadaceae</taxon>
        <taxon>Chlamydomonas</taxon>
    </lineage>
</organism>
<evidence type="ECO:0000313" key="3">
    <source>
        <dbReference type="Proteomes" id="UP000232323"/>
    </source>
</evidence>
<name>A0A250X6U6_9CHLO</name>
<sequence>MIIAMFPGWCQNLKYSCSLHIHRELVPCKSNVHLWTKQRASWGRSSKNGHRRFSSFINHAAVDRLGQAADAKGLSLNEILDNLRKSLGINNEDSRGKEAVLKGKGRHLGINVIWSLRFRPDGAFCEDIKGKELGFKWGFDGGEHSSCWEMDSSGVSRSIECDDHEALLVGAWVRTGCWLQPHLLERFDVHMTNDQLDGIQGNISSTSYVPQSDEAGQPKVARDPPKFRQQQKSLVATAPAGIAPDASTTKASSITKAEDAAANISALQVPGGKAKDASPTCNSDMAKSFSSVTGNYSGSMVSALMNGFMERRVLMSKQLSQLPAQPATITLRLKGGKILNRVKVCTANWVLLALEQPLCGDTEAWEIRQWNSTWQGLKFPAEMKHYAVGGGQHVYKCEDFQLVSYSPMDTFQLPITPLLPMDSSYDTTKAPQVPVWRASSGHILIRPKINSSESGFMVVDTGASGFVISPKAAVSLGLDVFGELFAASISGKIPAQFIKAKTWSLGPLTIHNPVMMTMDLNGLVRGGPGEVIGIVGYDIFRRAVVEMPPMLFLDQGADGSLQAQQQMRTGIFKSSGKRAVVNPELQLRSISSQSGISFLRSRTARAAQPQLPPFTMSLYNPDSYCSGHCNGYSGPENEGSWSWYPLKMIACLPHIEVSFPNVTGSSIQSVLLMLDTGACGADIMLHARAVREMGLEECFEAEESQGSRTSSSSSTSLGASHYVRGVGGESGESVRVHMVELPWLNLAAENGVKFEQVKCMYAKGVGGLDISLYSGGIICGDLVARAAIAIDYSRKRADCPSCDLCWEEVSWIQFCNLG</sequence>
<keyword evidence="3" id="KW-1185">Reference proteome</keyword>
<dbReference type="Pfam" id="PF13650">
    <property type="entry name" value="Asp_protease_2"/>
    <property type="match status" value="1"/>
</dbReference>
<dbReference type="STRING" id="1157962.A0A250X6U6"/>
<reference evidence="2 3" key="1">
    <citation type="submission" date="2017-08" db="EMBL/GenBank/DDBJ databases">
        <title>Acidophilic green algal genome provides insights into adaptation to an acidic environment.</title>
        <authorList>
            <person name="Hirooka S."/>
            <person name="Hirose Y."/>
            <person name="Kanesaki Y."/>
            <person name="Higuchi S."/>
            <person name="Fujiwara T."/>
            <person name="Onuma R."/>
            <person name="Era A."/>
            <person name="Ohbayashi R."/>
            <person name="Uzuka A."/>
            <person name="Nozaki H."/>
            <person name="Yoshikawa H."/>
            <person name="Miyagishima S.Y."/>
        </authorList>
    </citation>
    <scope>NUCLEOTIDE SEQUENCE [LARGE SCALE GENOMIC DNA]</scope>
    <source>
        <strain evidence="2 3">NIES-2499</strain>
    </source>
</reference>
<dbReference type="InterPro" id="IPR034122">
    <property type="entry name" value="Retropepsin-like_bacterial"/>
</dbReference>
<gene>
    <name evidence="2" type="ORF">CEUSTIGMA_g6251.t1</name>
</gene>
<comment type="caution">
    <text evidence="2">The sequence shown here is derived from an EMBL/GenBank/DDBJ whole genome shotgun (WGS) entry which is preliminary data.</text>
</comment>
<dbReference type="EMBL" id="BEGY01000036">
    <property type="protein sequence ID" value="GAX78814.1"/>
    <property type="molecule type" value="Genomic_DNA"/>
</dbReference>
<protein>
    <submittedName>
        <fullName evidence="2">Uncharacterized protein</fullName>
    </submittedName>
</protein>
<evidence type="ECO:0000313" key="2">
    <source>
        <dbReference type="EMBL" id="GAX78814.1"/>
    </source>
</evidence>
<dbReference type="CDD" id="cd05483">
    <property type="entry name" value="retropepsin_like_bacteria"/>
    <property type="match status" value="1"/>
</dbReference>
<feature type="region of interest" description="Disordered" evidence="1">
    <location>
        <begin position="201"/>
        <end position="228"/>
    </location>
</feature>
<proteinExistence type="predicted"/>
<dbReference type="AlphaFoldDB" id="A0A250X6U6"/>
<accession>A0A250X6U6</accession>